<name>H9UFM3_SPIAZ</name>
<dbReference type="Proteomes" id="UP000007383">
    <property type="component" value="Chromosome"/>
</dbReference>
<dbReference type="Pfam" id="PF00211">
    <property type="entry name" value="Guanylate_cyc"/>
    <property type="match status" value="1"/>
</dbReference>
<keyword evidence="1" id="KW-1133">Transmembrane helix</keyword>
<dbReference type="AlphaFoldDB" id="H9UFM3"/>
<sequence>MEIHMRRHRLIQIGIALAVPVVFSALLLIPRFRYIDFTFYDQLLGLRPAVPESPRVLLLNVDDDAISRVGTWPWSRSILADGLLRLGEFGAAAAIFDIEYIDPSPMGVAPEVLNEEFPRVLNDSFADIQNQTEQLFFALQQEMIPLADAEDFIFELGDLTRSHRDRLLETARAIARDNDRYHGTAAGLFGRAYYTNTILDAEDQALPGTEAAAAFARENFGIPNLILETENYPSGNAIQPVIEPIGRNAVGAGFPNVPVDPDGVRRRIDLVQGDGRQIFGQLAFRPLLDYLGNPEVVVRDRSILLRGASYPDGSTRNVRIPRSTDGRMLITWPPRGFDDTFRQLSYSRIYTLDQFESDLVFNIEQLTEARFLTGHELGMELLPWYREIQQLREEMFAQADRDLYELYLEERAYWFMAVEEVFQTATIEPLLAQIDRILASENLADDDRLFYQETREEIIEQFNATAEVAGDLLQRRAELLQELNDSFIIIGWTGISTTDIGVNPFDERYMNVGTHAAVANTILQRDFLIELPYIVSILTALLLSLLIGWLVRNTSARRTIILGISMLIAVTVAVWALFVFGGWYLRPVVILFSIGSVFIALSLFKFYLTESEKRYISGAFSRYLSQDVVREIINDPSRLNLGGEKREMTALFTDVKGFSTISEQMDPQDLVTLLNRYLSAMSDIILELGGTIDKYEGDAIIAFFGAPLDVPDHAYRACLASARMKQMERELNRQFEQEGISPGPLLTRIGMNSGEMVVGNMGTERKMDYTMMGHNVNLAARLEGVNKQYSSWILASQSTIDQIADGSSQEPAAFVWRRLDRVRVVGVNEPVRLYEILSAADGTAALLNGFEQGLELFEKAQFHAAMQQFSATLEEFPDDGPSRTYLERCRKFLDNPPPANWDGVFSLTQK</sequence>
<dbReference type="PANTHER" id="PTHR43081:SF1">
    <property type="entry name" value="ADENYLATE CYCLASE, TERMINAL-DIFFERENTIATION SPECIFIC"/>
    <property type="match status" value="1"/>
</dbReference>
<dbReference type="GO" id="GO:0004016">
    <property type="term" value="F:adenylate cyclase activity"/>
    <property type="evidence" value="ECO:0007669"/>
    <property type="project" value="UniProtKB-ARBA"/>
</dbReference>
<feature type="transmembrane region" description="Helical" evidence="1">
    <location>
        <begin position="531"/>
        <end position="551"/>
    </location>
</feature>
<dbReference type="InterPro" id="IPR007890">
    <property type="entry name" value="CHASE2"/>
</dbReference>
<feature type="domain" description="Guanylate cyclase" evidence="2">
    <location>
        <begin position="649"/>
        <end position="783"/>
    </location>
</feature>
<feature type="transmembrane region" description="Helical" evidence="1">
    <location>
        <begin position="589"/>
        <end position="608"/>
    </location>
</feature>
<dbReference type="PANTHER" id="PTHR43081">
    <property type="entry name" value="ADENYLATE CYCLASE, TERMINAL-DIFFERENTIATION SPECIFIC-RELATED"/>
    <property type="match status" value="1"/>
</dbReference>
<dbReference type="GO" id="GO:0035556">
    <property type="term" value="P:intracellular signal transduction"/>
    <property type="evidence" value="ECO:0007669"/>
    <property type="project" value="InterPro"/>
</dbReference>
<reference evidence="4" key="1">
    <citation type="journal article" date="2013" name="Stand. Genomic Sci.">
        <title>Complete genome sequence of the halophilic bacterium Spirochaeta africana type strain (Z-7692(T)) from the alkaline Lake Magadi in the East African Rift.</title>
        <authorList>
            <person name="Liolos K."/>
            <person name="Abt B."/>
            <person name="Scheuner C."/>
            <person name="Teshima H."/>
            <person name="Held B."/>
            <person name="Lapidus A."/>
            <person name="Nolan M."/>
            <person name="Lucas S."/>
            <person name="Deshpande S."/>
            <person name="Cheng J.F."/>
            <person name="Tapia R."/>
            <person name="Goodwin L.A."/>
            <person name="Pitluck S."/>
            <person name="Pagani I."/>
            <person name="Ivanova N."/>
            <person name="Mavromatis K."/>
            <person name="Mikhailova N."/>
            <person name="Huntemann M."/>
            <person name="Pati A."/>
            <person name="Chen A."/>
            <person name="Palaniappan K."/>
            <person name="Land M."/>
            <person name="Rohde M."/>
            <person name="Tindall B.J."/>
            <person name="Detter J.C."/>
            <person name="Goker M."/>
            <person name="Bristow J."/>
            <person name="Eisen J.A."/>
            <person name="Markowitz V."/>
            <person name="Hugenholtz P."/>
            <person name="Woyke T."/>
            <person name="Klenk H.P."/>
            <person name="Kyrpides N.C."/>
        </authorList>
    </citation>
    <scope>NUCLEOTIDE SEQUENCE</scope>
    <source>
        <strain evidence="4">ATCC 700263 / DSM 8902 / Z-7692</strain>
    </source>
</reference>
<dbReference type="HOGENOM" id="CLU_000445_85_1_12"/>
<keyword evidence="4" id="KW-1185">Reference proteome</keyword>
<dbReference type="STRING" id="889378.Spiaf_0207"/>
<accession>H9UFM3</accession>
<dbReference type="SUPFAM" id="SSF55073">
    <property type="entry name" value="Nucleotide cyclase"/>
    <property type="match status" value="1"/>
</dbReference>
<proteinExistence type="predicted"/>
<evidence type="ECO:0000256" key="1">
    <source>
        <dbReference type="SAM" id="Phobius"/>
    </source>
</evidence>
<keyword evidence="1" id="KW-0812">Transmembrane</keyword>
<dbReference type="PATRIC" id="fig|889378.3.peg.210"/>
<dbReference type="PROSITE" id="PS50125">
    <property type="entry name" value="GUANYLATE_CYCLASE_2"/>
    <property type="match status" value="1"/>
</dbReference>
<dbReference type="InterPro" id="IPR001054">
    <property type="entry name" value="A/G_cyclase"/>
</dbReference>
<dbReference type="InterPro" id="IPR050697">
    <property type="entry name" value="Adenylyl/Guanylyl_Cyclase_3/4"/>
</dbReference>
<dbReference type="Pfam" id="PF05226">
    <property type="entry name" value="CHASE2"/>
    <property type="match status" value="1"/>
</dbReference>
<evidence type="ECO:0000313" key="3">
    <source>
        <dbReference type="EMBL" id="AFG36316.1"/>
    </source>
</evidence>
<dbReference type="KEGG" id="sfc:Spiaf_0207"/>
<protein>
    <submittedName>
        <fullName evidence="3">Family 3 adenylate cyclase</fullName>
    </submittedName>
</protein>
<dbReference type="OrthoDB" id="9806704at2"/>
<dbReference type="CDD" id="cd07302">
    <property type="entry name" value="CHD"/>
    <property type="match status" value="1"/>
</dbReference>
<dbReference type="SMART" id="SM00044">
    <property type="entry name" value="CYCc"/>
    <property type="match status" value="1"/>
</dbReference>
<gene>
    <name evidence="3" type="ordered locus">Spiaf_0207</name>
</gene>
<feature type="transmembrane region" description="Helical" evidence="1">
    <location>
        <begin position="560"/>
        <end position="583"/>
    </location>
</feature>
<evidence type="ECO:0000313" key="4">
    <source>
        <dbReference type="Proteomes" id="UP000007383"/>
    </source>
</evidence>
<evidence type="ECO:0000259" key="2">
    <source>
        <dbReference type="PROSITE" id="PS50125"/>
    </source>
</evidence>
<dbReference type="EMBL" id="CP003282">
    <property type="protein sequence ID" value="AFG36316.1"/>
    <property type="molecule type" value="Genomic_DNA"/>
</dbReference>
<dbReference type="SMART" id="SM01080">
    <property type="entry name" value="CHASE2"/>
    <property type="match status" value="1"/>
</dbReference>
<dbReference type="eggNOG" id="COG2114">
    <property type="taxonomic scope" value="Bacteria"/>
</dbReference>
<keyword evidence="1" id="KW-0472">Membrane</keyword>
<dbReference type="Gene3D" id="3.30.70.1230">
    <property type="entry name" value="Nucleotide cyclase"/>
    <property type="match status" value="1"/>
</dbReference>
<dbReference type="GO" id="GO:0006171">
    <property type="term" value="P:cAMP biosynthetic process"/>
    <property type="evidence" value="ECO:0007669"/>
    <property type="project" value="TreeGrafter"/>
</dbReference>
<dbReference type="InterPro" id="IPR029787">
    <property type="entry name" value="Nucleotide_cyclase"/>
</dbReference>
<dbReference type="eggNOG" id="COG4252">
    <property type="taxonomic scope" value="Bacteria"/>
</dbReference>
<organism evidence="3 4">
    <name type="scientific">Spirochaeta africana (strain ATCC 700263 / DSM 8902 / Z-7692)</name>
    <dbReference type="NCBI Taxonomy" id="889378"/>
    <lineage>
        <taxon>Bacteria</taxon>
        <taxon>Pseudomonadati</taxon>
        <taxon>Spirochaetota</taxon>
        <taxon>Spirochaetia</taxon>
        <taxon>Spirochaetales</taxon>
        <taxon>Spirochaetaceae</taxon>
        <taxon>Spirochaeta</taxon>
    </lineage>
</organism>